<evidence type="ECO:0000256" key="6">
    <source>
        <dbReference type="SAM" id="Coils"/>
    </source>
</evidence>
<evidence type="ECO:0000259" key="7">
    <source>
        <dbReference type="Pfam" id="PF13086"/>
    </source>
</evidence>
<dbReference type="PANTHER" id="PTHR43788:SF8">
    <property type="entry name" value="DNA-BINDING PROTEIN SMUBP-2"/>
    <property type="match status" value="1"/>
</dbReference>
<dbReference type="CDD" id="cd18808">
    <property type="entry name" value="SF1_C_Upf1"/>
    <property type="match status" value="1"/>
</dbReference>
<dbReference type="InterPro" id="IPR047187">
    <property type="entry name" value="SF1_C_Upf1"/>
</dbReference>
<organism evidence="9 10">
    <name type="scientific">Arenivirga flava</name>
    <dbReference type="NCBI Taxonomy" id="1930060"/>
    <lineage>
        <taxon>Bacteria</taxon>
        <taxon>Bacillati</taxon>
        <taxon>Actinomycetota</taxon>
        <taxon>Actinomycetes</taxon>
        <taxon>Micrococcales</taxon>
        <taxon>Microbacteriaceae</taxon>
        <taxon>Arenivirga</taxon>
    </lineage>
</organism>
<evidence type="ECO:0000256" key="1">
    <source>
        <dbReference type="ARBA" id="ARBA00007913"/>
    </source>
</evidence>
<feature type="domain" description="DNA2/NAM7 helicase helicase" evidence="7">
    <location>
        <begin position="773"/>
        <end position="829"/>
    </location>
</feature>
<dbReference type="InterPro" id="IPR027417">
    <property type="entry name" value="P-loop_NTPase"/>
</dbReference>
<dbReference type="SUPFAM" id="SSF52540">
    <property type="entry name" value="P-loop containing nucleoside triphosphate hydrolases"/>
    <property type="match status" value="1"/>
</dbReference>
<gene>
    <name evidence="9" type="ORF">GCM10025874_01930</name>
</gene>
<dbReference type="Gene3D" id="3.40.50.300">
    <property type="entry name" value="P-loop containing nucleotide triphosphate hydrolases"/>
    <property type="match status" value="3"/>
</dbReference>
<feature type="coiled-coil region" evidence="6">
    <location>
        <begin position="518"/>
        <end position="569"/>
    </location>
</feature>
<evidence type="ECO:0000256" key="4">
    <source>
        <dbReference type="ARBA" id="ARBA00022806"/>
    </source>
</evidence>
<dbReference type="PANTHER" id="PTHR43788">
    <property type="entry name" value="DNA2/NAM7 HELICASE FAMILY MEMBER"/>
    <property type="match status" value="1"/>
</dbReference>
<dbReference type="Pfam" id="PF13086">
    <property type="entry name" value="AAA_11"/>
    <property type="match status" value="1"/>
</dbReference>
<keyword evidence="10" id="KW-1185">Reference proteome</keyword>
<dbReference type="GO" id="GO:0043139">
    <property type="term" value="F:5'-3' DNA helicase activity"/>
    <property type="evidence" value="ECO:0007669"/>
    <property type="project" value="TreeGrafter"/>
</dbReference>
<keyword evidence="2" id="KW-0547">Nucleotide-binding</keyword>
<sequence length="1070" mass="117535">MSTSQLPVDLLEYWWVLELFSPQKVPKPTGRAMRPEGRQVVEWRPGEALPWQVLQPPRSVGKTPRTWRHTLYLGVYDVEATYQRLHEAFAEDRDAYDERRAGLSACAGVLVDGDGVLLSNSAVLSSALWAVSKLAAGTRPRGTGWASGFTEASAGLAMEFDALEGARREAAGLELPLAQDEESLQRLLVAAHAAAGATGDNELASRRIVIQSVAVSERLDEDSTTDMDFLNSFFLDDLAAVHEDVATNGPVGALADYLTADTDVRDDARVDVMTSHHVVDDAVSIGRLPKGRWPADPDHGLALRQQFAVNQALTDLPSRCGLMGVNGPPGTGKTTMLRDVLAGNVVERARRLASLSRPADAFTQITHRWVAADGYPRRVRQLRDDLTGFEMVVTSANNAAVENVSIEIPSRAAVAEDWQAEADYFADIATATLRATAKVGESSPVETDDSLAAWGLVAARLGNKSNRGAFRSEFWFDKTNPRTKQRIPGTAPRMQSRLLQWRDGEVPTRSWSEARDAFRQAERRVDELIEARRGAEDRLARLGDALRAVDEAAERATNLEAELALVAETERSHAREVERSASAIVEATEDRGRHVETRPSALETLLSLGRAAREWRDALVPLDAAVQEAKQRQRASQERGSQLEDARAGLTAEYTGNEETRARLSAELATLRRHLAADRDRYGAAYPGEGWSERKRELRAPWLDAEIDAARSDLFLAALRLHEDFLAATAGDMLEGLRAAIEVVAGAHPSRLEPEKVRAAWQLFFLVVPMVSTTFASFGRMFRGLGPGSLGWVLIDEAGQACPQYAVGAIWRSRRAIAVGDPLQLQPVVTIPAKAQRDIAAAYSVSDPWIPPRASVQTLADRISLHGTELRHGEEKVWVSAPLTVHRRCDEPMFSLFNDIAYNGIMVSGVTRDPDRFDGSQIEASHWLDEPATTGGTHLQRNEIARLRRHIERLIDEGIAVDDIIAISPFREIADHLARLDRDYPGLRAGTIHTAQGREADVVFLVLGGDPTAPGAKAWAAATVNLVNVAASRAKRRLYVIGDRSAWAKHNYFEQLAAALDQHCRDRRGE</sequence>
<dbReference type="GO" id="GO:0016787">
    <property type="term" value="F:hydrolase activity"/>
    <property type="evidence" value="ECO:0007669"/>
    <property type="project" value="UniProtKB-KW"/>
</dbReference>
<dbReference type="RefSeq" id="WP_284229112.1">
    <property type="nucleotide sequence ID" value="NZ_BSUL01000001.1"/>
</dbReference>
<dbReference type="InterPro" id="IPR050534">
    <property type="entry name" value="Coronavir_polyprotein_1ab"/>
</dbReference>
<evidence type="ECO:0008006" key="11">
    <source>
        <dbReference type="Google" id="ProtNLM"/>
    </source>
</evidence>
<keyword evidence="5" id="KW-0067">ATP-binding</keyword>
<evidence type="ECO:0000256" key="5">
    <source>
        <dbReference type="ARBA" id="ARBA00022840"/>
    </source>
</evidence>
<keyword evidence="3" id="KW-0378">Hydrolase</keyword>
<dbReference type="AlphaFoldDB" id="A0AA37XA03"/>
<reference evidence="9 10" key="1">
    <citation type="journal article" date="2014" name="Int. J. Syst. Evol. Microbiol.">
        <title>Complete genome sequence of Corynebacterium casei LMG S-19264T (=DSM 44701T), isolated from a smear-ripened cheese.</title>
        <authorList>
            <consortium name="US DOE Joint Genome Institute (JGI-PGF)"/>
            <person name="Walter F."/>
            <person name="Albersmeier A."/>
            <person name="Kalinowski J."/>
            <person name="Ruckert C."/>
        </authorList>
    </citation>
    <scope>NUCLEOTIDE SEQUENCE [LARGE SCALE GENOMIC DNA]</scope>
    <source>
        <strain evidence="9 10">NBRC 112289</strain>
    </source>
</reference>
<dbReference type="InterPro" id="IPR041677">
    <property type="entry name" value="DNA2/NAM7_AAA_11"/>
</dbReference>
<name>A0AA37XA03_9MICO</name>
<protein>
    <recommendedName>
        <fullName evidence="11">AAA family ATPase</fullName>
    </recommendedName>
</protein>
<dbReference type="InterPro" id="IPR041679">
    <property type="entry name" value="DNA2/NAM7-like_C"/>
</dbReference>
<evidence type="ECO:0000313" key="10">
    <source>
        <dbReference type="Proteomes" id="UP001157160"/>
    </source>
</evidence>
<dbReference type="Pfam" id="PF13087">
    <property type="entry name" value="AAA_12"/>
    <property type="match status" value="1"/>
</dbReference>
<accession>A0AA37XA03</accession>
<proteinExistence type="inferred from homology"/>
<keyword evidence="4" id="KW-0347">Helicase</keyword>
<dbReference type="GO" id="GO:0005524">
    <property type="term" value="F:ATP binding"/>
    <property type="evidence" value="ECO:0007669"/>
    <property type="project" value="UniProtKB-KW"/>
</dbReference>
<evidence type="ECO:0000256" key="2">
    <source>
        <dbReference type="ARBA" id="ARBA00022741"/>
    </source>
</evidence>
<comment type="caution">
    <text evidence="9">The sequence shown here is derived from an EMBL/GenBank/DDBJ whole genome shotgun (WGS) entry which is preliminary data.</text>
</comment>
<comment type="similarity">
    <text evidence="1">Belongs to the DNA2/NAM7 helicase family.</text>
</comment>
<evidence type="ECO:0000313" key="9">
    <source>
        <dbReference type="EMBL" id="GMA26940.1"/>
    </source>
</evidence>
<evidence type="ECO:0000259" key="8">
    <source>
        <dbReference type="Pfam" id="PF13087"/>
    </source>
</evidence>
<feature type="domain" description="DNA2/NAM7 helicase-like C-terminal" evidence="8">
    <location>
        <begin position="937"/>
        <end position="1044"/>
    </location>
</feature>
<keyword evidence="6" id="KW-0175">Coiled coil</keyword>
<evidence type="ECO:0000256" key="3">
    <source>
        <dbReference type="ARBA" id="ARBA00022801"/>
    </source>
</evidence>
<dbReference type="EMBL" id="BSUL01000001">
    <property type="protein sequence ID" value="GMA26940.1"/>
    <property type="molecule type" value="Genomic_DNA"/>
</dbReference>
<dbReference type="Proteomes" id="UP001157160">
    <property type="component" value="Unassembled WGS sequence"/>
</dbReference>